<name>A0A200Q9P1_MACCD</name>
<dbReference type="InParanoid" id="A0A200Q9P1"/>
<dbReference type="GO" id="GO:0016020">
    <property type="term" value="C:membrane"/>
    <property type="evidence" value="ECO:0007669"/>
    <property type="project" value="InterPro"/>
</dbReference>
<dbReference type="InterPro" id="IPR010989">
    <property type="entry name" value="SNARE"/>
</dbReference>
<feature type="coiled-coil region" evidence="2">
    <location>
        <begin position="62"/>
        <end position="89"/>
    </location>
</feature>
<feature type="compositionally biased region" description="Low complexity" evidence="3">
    <location>
        <begin position="1"/>
        <end position="21"/>
    </location>
</feature>
<evidence type="ECO:0000313" key="5">
    <source>
        <dbReference type="EMBL" id="OVA07175.1"/>
    </source>
</evidence>
<comment type="caution">
    <text evidence="5">The sequence shown here is derived from an EMBL/GenBank/DDBJ whole genome shotgun (WGS) entry which is preliminary data.</text>
</comment>
<dbReference type="Proteomes" id="UP000195402">
    <property type="component" value="Unassembled WGS sequence"/>
</dbReference>
<evidence type="ECO:0000256" key="3">
    <source>
        <dbReference type="SAM" id="MobiDB-lite"/>
    </source>
</evidence>
<reference evidence="5 6" key="1">
    <citation type="journal article" date="2017" name="Mol. Plant">
        <title>The Genome of Medicinal Plant Macleaya cordata Provides New Insights into Benzylisoquinoline Alkaloids Metabolism.</title>
        <authorList>
            <person name="Liu X."/>
            <person name="Liu Y."/>
            <person name="Huang P."/>
            <person name="Ma Y."/>
            <person name="Qing Z."/>
            <person name="Tang Q."/>
            <person name="Cao H."/>
            <person name="Cheng P."/>
            <person name="Zheng Y."/>
            <person name="Yuan Z."/>
            <person name="Zhou Y."/>
            <person name="Liu J."/>
            <person name="Tang Z."/>
            <person name="Zhuo Y."/>
            <person name="Zhang Y."/>
            <person name="Yu L."/>
            <person name="Huang J."/>
            <person name="Yang P."/>
            <person name="Peng Q."/>
            <person name="Zhang J."/>
            <person name="Jiang W."/>
            <person name="Zhang Z."/>
            <person name="Lin K."/>
            <person name="Ro D.K."/>
            <person name="Chen X."/>
            <person name="Xiong X."/>
            <person name="Shang Y."/>
            <person name="Huang S."/>
            <person name="Zeng J."/>
        </authorList>
    </citation>
    <scope>NUCLEOTIDE SEQUENCE [LARGE SCALE GENOMIC DNA]</scope>
    <source>
        <strain evidence="6">cv. BLH2017</strain>
        <tissue evidence="5">Root</tissue>
    </source>
</reference>
<feature type="region of interest" description="Disordered" evidence="3">
    <location>
        <begin position="1"/>
        <end position="24"/>
    </location>
</feature>
<keyword evidence="6" id="KW-1185">Reference proteome</keyword>
<dbReference type="InterPro" id="IPR006011">
    <property type="entry name" value="Syntaxin_N"/>
</dbReference>
<evidence type="ECO:0000259" key="4">
    <source>
        <dbReference type="SMART" id="SM00503"/>
    </source>
</evidence>
<dbReference type="Gene3D" id="1.20.58.70">
    <property type="match status" value="2"/>
</dbReference>
<accession>A0A200Q9P1</accession>
<dbReference type="SMART" id="SM00503">
    <property type="entry name" value="SynN"/>
    <property type="match status" value="2"/>
</dbReference>
<organism evidence="5 6">
    <name type="scientific">Macleaya cordata</name>
    <name type="common">Five-seeded plume-poppy</name>
    <name type="synonym">Bocconia cordata</name>
    <dbReference type="NCBI Taxonomy" id="56857"/>
    <lineage>
        <taxon>Eukaryota</taxon>
        <taxon>Viridiplantae</taxon>
        <taxon>Streptophyta</taxon>
        <taxon>Embryophyta</taxon>
        <taxon>Tracheophyta</taxon>
        <taxon>Spermatophyta</taxon>
        <taxon>Magnoliopsida</taxon>
        <taxon>Ranunculales</taxon>
        <taxon>Papaveraceae</taxon>
        <taxon>Papaveroideae</taxon>
        <taxon>Macleaya</taxon>
    </lineage>
</organism>
<dbReference type="OrthoDB" id="10255013at2759"/>
<evidence type="ECO:0000313" key="6">
    <source>
        <dbReference type="Proteomes" id="UP000195402"/>
    </source>
</evidence>
<feature type="domain" description="Syntaxin N-terminal" evidence="4">
    <location>
        <begin position="265"/>
        <end position="394"/>
    </location>
</feature>
<proteinExistence type="predicted"/>
<dbReference type="Pfam" id="PF00804">
    <property type="entry name" value="Syntaxin"/>
    <property type="match status" value="2"/>
</dbReference>
<dbReference type="SUPFAM" id="SSF47661">
    <property type="entry name" value="t-snare proteins"/>
    <property type="match status" value="2"/>
</dbReference>
<dbReference type="GO" id="GO:0015031">
    <property type="term" value="P:protein transport"/>
    <property type="evidence" value="ECO:0007669"/>
    <property type="project" value="UniProtKB-KW"/>
</dbReference>
<evidence type="ECO:0000256" key="1">
    <source>
        <dbReference type="ARBA" id="ARBA00022927"/>
    </source>
</evidence>
<keyword evidence="1" id="KW-0813">Transport</keyword>
<keyword evidence="1" id="KW-0653">Protein transport</keyword>
<evidence type="ECO:0000256" key="2">
    <source>
        <dbReference type="SAM" id="Coils"/>
    </source>
</evidence>
<protein>
    <submittedName>
        <fullName evidence="5">Syntaxin</fullName>
    </submittedName>
</protein>
<dbReference type="EMBL" id="MVGT01002634">
    <property type="protein sequence ID" value="OVA07175.1"/>
    <property type="molecule type" value="Genomic_DNA"/>
</dbReference>
<keyword evidence="2" id="KW-0175">Coiled coil</keyword>
<dbReference type="OMA" id="HTMERFN"/>
<feature type="domain" description="Syntaxin N-terminal" evidence="4">
    <location>
        <begin position="50"/>
        <end position="180"/>
    </location>
</feature>
<dbReference type="GO" id="GO:0016192">
    <property type="term" value="P:vesicle-mediated transport"/>
    <property type="evidence" value="ECO:0007669"/>
    <property type="project" value="InterPro"/>
</dbReference>
<gene>
    <name evidence="5" type="ORF">BVC80_1289g96</name>
</gene>
<dbReference type="STRING" id="56857.A0A200Q9P1"/>
<sequence length="451" mass="51582">MTNDLFSSSSSLSSSSSFSLFNPTDHHDHQKDDITYIEVRTSPMEEEVVELELELDQFFKGVESIKHELKELKTLYKRIQQSHQESKTNKCCYNSKFIKQLITSQMDSDVSLSLNKSKSIILGLDSLHRANVNNLKLFGYGSGSSSDRTRAFIVDELREKLKHTMERFNSLRERIGSEYYNKADDQTAAEILISSCSGCRERHDMERQQVGCGNSFNDIDQGRRQKIDARPFIVAYFATQVSWTLQSAGKCTRDDDHVKEEVVVVAVKKLDQFFKDVESIKHELKELNTLYKRIQHAHQESKTNKCFNSKFVKQLITSQMDSDVSLSLNKSKSIVLCFNSLHRANADNLKLPGCGPGSLSDRTRAFIVDELREKIKHTMERFNSLRERIGSEYYNKADTIERKYIVVTDEKAEDQTAEEILISSCSGCGRQVRHDIEMQQVGCRGASRCSI</sequence>
<dbReference type="AlphaFoldDB" id="A0A200Q9P1"/>